<organism evidence="2 3">
    <name type="scientific">Aphanizomenon flos-aquae FACHB-1040</name>
    <dbReference type="NCBI Taxonomy" id="2692887"/>
    <lineage>
        <taxon>Bacteria</taxon>
        <taxon>Bacillati</taxon>
        <taxon>Cyanobacteriota</taxon>
        <taxon>Cyanophyceae</taxon>
        <taxon>Nostocales</taxon>
        <taxon>Aphanizomenonaceae</taxon>
        <taxon>Aphanizomenon</taxon>
    </lineage>
</organism>
<gene>
    <name evidence="2" type="ORF">H6F99_00100</name>
</gene>
<name>A0ABR8BQW6_APHFL</name>
<evidence type="ECO:0000313" key="3">
    <source>
        <dbReference type="Proteomes" id="UP000606721"/>
    </source>
</evidence>
<proteinExistence type="predicted"/>
<evidence type="ECO:0000256" key="1">
    <source>
        <dbReference type="SAM" id="Phobius"/>
    </source>
</evidence>
<dbReference type="RefSeq" id="WP_190381929.1">
    <property type="nucleotide sequence ID" value="NZ_JACJQT010000001.1"/>
</dbReference>
<comment type="caution">
    <text evidence="2">The sequence shown here is derived from an EMBL/GenBank/DDBJ whole genome shotgun (WGS) entry which is preliminary data.</text>
</comment>
<sequence>MRQLYIPLYTFKFFCSPTYVKGVFLEQDLKKAINLSRQRFADCGEAAETLTGQKQQANLQRRSSHLLNRRGFIYLIIPAFFTFGVATPALASKGKAFGKCMSTATKASIRQDQKDGKCGNEPEIYYGLCCLGIIGLGVANEGK</sequence>
<keyword evidence="3" id="KW-1185">Reference proteome</keyword>
<accession>A0ABR8BQW6</accession>
<evidence type="ECO:0000313" key="2">
    <source>
        <dbReference type="EMBL" id="MBD2276776.1"/>
    </source>
</evidence>
<feature type="transmembrane region" description="Helical" evidence="1">
    <location>
        <begin position="71"/>
        <end position="91"/>
    </location>
</feature>
<keyword evidence="1" id="KW-0812">Transmembrane</keyword>
<reference evidence="2 3" key="1">
    <citation type="journal article" date="2020" name="ISME J.">
        <title>Comparative genomics reveals insights into cyanobacterial evolution and habitat adaptation.</title>
        <authorList>
            <person name="Chen M.Y."/>
            <person name="Teng W.K."/>
            <person name="Zhao L."/>
            <person name="Hu C.X."/>
            <person name="Zhou Y.K."/>
            <person name="Han B.P."/>
            <person name="Song L.R."/>
            <person name="Shu W.S."/>
        </authorList>
    </citation>
    <scope>NUCLEOTIDE SEQUENCE [LARGE SCALE GENOMIC DNA]</scope>
    <source>
        <strain evidence="2 3">FACHB-1040</strain>
    </source>
</reference>
<protein>
    <submittedName>
        <fullName evidence="2">Uncharacterized protein</fullName>
    </submittedName>
</protein>
<dbReference type="Proteomes" id="UP000606721">
    <property type="component" value="Unassembled WGS sequence"/>
</dbReference>
<dbReference type="EMBL" id="JACJQT010000001">
    <property type="protein sequence ID" value="MBD2276776.1"/>
    <property type="molecule type" value="Genomic_DNA"/>
</dbReference>
<keyword evidence="1" id="KW-1133">Transmembrane helix</keyword>
<keyword evidence="1" id="KW-0472">Membrane</keyword>